<dbReference type="GO" id="GO:0034599">
    <property type="term" value="P:cellular response to oxidative stress"/>
    <property type="evidence" value="ECO:0007669"/>
    <property type="project" value="TreeGrafter"/>
</dbReference>
<dbReference type="EC" id="1.11.1.24" evidence="2"/>
<evidence type="ECO:0000256" key="1">
    <source>
        <dbReference type="ARBA" id="ARBA00011245"/>
    </source>
</evidence>
<dbReference type="Pfam" id="PF00578">
    <property type="entry name" value="AhpC-TSA"/>
    <property type="match status" value="1"/>
</dbReference>
<evidence type="ECO:0000256" key="5">
    <source>
        <dbReference type="ARBA" id="ARBA00023002"/>
    </source>
</evidence>
<dbReference type="PANTHER" id="PTHR42801">
    <property type="entry name" value="THIOREDOXIN-DEPENDENT PEROXIDE REDUCTASE"/>
    <property type="match status" value="1"/>
</dbReference>
<keyword evidence="3" id="KW-0575">Peroxidase</keyword>
<dbReference type="AlphaFoldDB" id="A0A218P242"/>
<dbReference type="Gene3D" id="3.40.30.10">
    <property type="entry name" value="Glutaredoxin"/>
    <property type="match status" value="1"/>
</dbReference>
<evidence type="ECO:0000256" key="2">
    <source>
        <dbReference type="ARBA" id="ARBA00013017"/>
    </source>
</evidence>
<protein>
    <recommendedName>
        <fullName evidence="2">thioredoxin-dependent peroxiredoxin</fullName>
        <ecNumber evidence="2">1.11.1.24</ecNumber>
    </recommendedName>
    <alternativeName>
        <fullName evidence="8">Thioredoxin peroxidase</fullName>
    </alternativeName>
</protein>
<evidence type="ECO:0000256" key="10">
    <source>
        <dbReference type="ARBA" id="ARBA00049091"/>
    </source>
</evidence>
<dbReference type="GeneID" id="33324119"/>
<dbReference type="InterPro" id="IPR000866">
    <property type="entry name" value="AhpC/TSA"/>
</dbReference>
<dbReference type="GO" id="GO:0008379">
    <property type="term" value="F:thioredoxin peroxidase activity"/>
    <property type="evidence" value="ECO:0007669"/>
    <property type="project" value="TreeGrafter"/>
</dbReference>
<proteinExistence type="inferred from homology"/>
<evidence type="ECO:0000313" key="12">
    <source>
        <dbReference type="EMBL" id="ASI98991.1"/>
    </source>
</evidence>
<keyword evidence="6" id="KW-1015">Disulfide bond</keyword>
<keyword evidence="7" id="KW-0676">Redox-active center</keyword>
<dbReference type="InterPro" id="IPR013766">
    <property type="entry name" value="Thioredoxin_domain"/>
</dbReference>
<dbReference type="RefSeq" id="WP_088862941.1">
    <property type="nucleotide sequence ID" value="NZ_CP014854.1"/>
</dbReference>
<keyword evidence="13" id="KW-1185">Reference proteome</keyword>
<dbReference type="KEGG" id="tce:A3L02_05140"/>
<dbReference type="GO" id="GO:0045454">
    <property type="term" value="P:cell redox homeostasis"/>
    <property type="evidence" value="ECO:0007669"/>
    <property type="project" value="TreeGrafter"/>
</dbReference>
<sequence length="157" mass="17588">MNPLDVRVFDEDGNEVSLGDVILGKWTVLYVYPKDNTPGCTTEAKEFTELLPEFEKLGFQVIGVSKDSVKSHARFKEKHGLKVKLLSDPGAELIKALGAWGKKKRYGREYEGVMRSTFIFNPEGELVWKKINVRAKGHAAKVLEEAKKLVEGPKSPN</sequence>
<evidence type="ECO:0000256" key="7">
    <source>
        <dbReference type="ARBA" id="ARBA00023284"/>
    </source>
</evidence>
<comment type="subunit">
    <text evidence="1">Monomer.</text>
</comment>
<dbReference type="OrthoDB" id="145578at2157"/>
<dbReference type="InterPro" id="IPR036249">
    <property type="entry name" value="Thioredoxin-like_sf"/>
</dbReference>
<evidence type="ECO:0000256" key="3">
    <source>
        <dbReference type="ARBA" id="ARBA00022559"/>
    </source>
</evidence>
<dbReference type="SUPFAM" id="SSF52833">
    <property type="entry name" value="Thioredoxin-like"/>
    <property type="match status" value="1"/>
</dbReference>
<reference evidence="12 13" key="1">
    <citation type="submission" date="2016-03" db="EMBL/GenBank/DDBJ databases">
        <title>Complete genome sequence of Thermococcus celer.</title>
        <authorList>
            <person name="Oger P.M."/>
        </authorList>
    </citation>
    <scope>NUCLEOTIDE SEQUENCE [LARGE SCALE GENOMIC DNA]</scope>
    <source>
        <strain evidence="12 13">Vu 13</strain>
    </source>
</reference>
<feature type="domain" description="Thioredoxin" evidence="11">
    <location>
        <begin position="1"/>
        <end position="151"/>
    </location>
</feature>
<evidence type="ECO:0000256" key="6">
    <source>
        <dbReference type="ARBA" id="ARBA00023157"/>
    </source>
</evidence>
<keyword evidence="5" id="KW-0560">Oxidoreductase</keyword>
<dbReference type="Proteomes" id="UP000197156">
    <property type="component" value="Chromosome"/>
</dbReference>
<evidence type="ECO:0000259" key="11">
    <source>
        <dbReference type="PROSITE" id="PS51352"/>
    </source>
</evidence>
<comment type="similarity">
    <text evidence="9">Belongs to the peroxiredoxin family. BCP/PrxQ subfamily.</text>
</comment>
<evidence type="ECO:0000313" key="13">
    <source>
        <dbReference type="Proteomes" id="UP000197156"/>
    </source>
</evidence>
<dbReference type="GO" id="GO:0005737">
    <property type="term" value="C:cytoplasm"/>
    <property type="evidence" value="ECO:0007669"/>
    <property type="project" value="TreeGrafter"/>
</dbReference>
<evidence type="ECO:0000256" key="9">
    <source>
        <dbReference type="ARBA" id="ARBA00038489"/>
    </source>
</evidence>
<dbReference type="PROSITE" id="PS51352">
    <property type="entry name" value="THIOREDOXIN_2"/>
    <property type="match status" value="1"/>
</dbReference>
<dbReference type="PANTHER" id="PTHR42801:SF4">
    <property type="entry name" value="AHPC_TSA FAMILY PROTEIN"/>
    <property type="match status" value="1"/>
</dbReference>
<accession>A0A218P242</accession>
<evidence type="ECO:0000256" key="4">
    <source>
        <dbReference type="ARBA" id="ARBA00022862"/>
    </source>
</evidence>
<comment type="catalytic activity">
    <reaction evidence="10">
        <text>a hydroperoxide + [thioredoxin]-dithiol = an alcohol + [thioredoxin]-disulfide + H2O</text>
        <dbReference type="Rhea" id="RHEA:62620"/>
        <dbReference type="Rhea" id="RHEA-COMP:10698"/>
        <dbReference type="Rhea" id="RHEA-COMP:10700"/>
        <dbReference type="ChEBI" id="CHEBI:15377"/>
        <dbReference type="ChEBI" id="CHEBI:29950"/>
        <dbReference type="ChEBI" id="CHEBI:30879"/>
        <dbReference type="ChEBI" id="CHEBI:35924"/>
        <dbReference type="ChEBI" id="CHEBI:50058"/>
        <dbReference type="EC" id="1.11.1.24"/>
    </reaction>
</comment>
<keyword evidence="4" id="KW-0049">Antioxidant</keyword>
<dbReference type="FunFam" id="3.40.30.10:FF:000007">
    <property type="entry name" value="Thioredoxin-dependent thiol peroxidase"/>
    <property type="match status" value="1"/>
</dbReference>
<evidence type="ECO:0000256" key="8">
    <source>
        <dbReference type="ARBA" id="ARBA00032824"/>
    </source>
</evidence>
<dbReference type="InterPro" id="IPR050924">
    <property type="entry name" value="Peroxiredoxin_BCP/PrxQ"/>
</dbReference>
<name>A0A218P242_THECE</name>
<dbReference type="CDD" id="cd03017">
    <property type="entry name" value="PRX_BCP"/>
    <property type="match status" value="1"/>
</dbReference>
<gene>
    <name evidence="12" type="ORF">A3L02_05140</name>
</gene>
<dbReference type="EMBL" id="CP014854">
    <property type="protein sequence ID" value="ASI98991.1"/>
    <property type="molecule type" value="Genomic_DNA"/>
</dbReference>
<organism evidence="12 13">
    <name type="scientific">Thermococcus celer Vu 13 = JCM 8558</name>
    <dbReference type="NCBI Taxonomy" id="1293037"/>
    <lineage>
        <taxon>Archaea</taxon>
        <taxon>Methanobacteriati</taxon>
        <taxon>Methanobacteriota</taxon>
        <taxon>Thermococci</taxon>
        <taxon>Thermococcales</taxon>
        <taxon>Thermococcaceae</taxon>
        <taxon>Thermococcus</taxon>
    </lineage>
</organism>